<evidence type="ECO:0000313" key="11">
    <source>
        <dbReference type="Proteomes" id="UP000629365"/>
    </source>
</evidence>
<comment type="subcellular location">
    <subcellularLocation>
        <location evidence="1">Membrane</location>
        <topology evidence="1">Multi-pass membrane protein</topology>
    </subcellularLocation>
</comment>
<feature type="transmembrane region" description="Helical" evidence="7">
    <location>
        <begin position="292"/>
        <end position="310"/>
    </location>
</feature>
<feature type="transmembrane region" description="Helical" evidence="7">
    <location>
        <begin position="222"/>
        <end position="245"/>
    </location>
</feature>
<comment type="similarity">
    <text evidence="2">Belongs to the glycosyltransferase 2 family.</text>
</comment>
<feature type="domain" description="Glycosyltransferase 2-like" evidence="8">
    <location>
        <begin position="3"/>
        <end position="132"/>
    </location>
</feature>
<dbReference type="Proteomes" id="UP000629365">
    <property type="component" value="Unassembled WGS sequence"/>
</dbReference>
<dbReference type="InterPro" id="IPR050256">
    <property type="entry name" value="Glycosyltransferase_2"/>
</dbReference>
<feature type="domain" description="GtrA/DPMS transmembrane" evidence="9">
    <location>
        <begin position="227"/>
        <end position="344"/>
    </location>
</feature>
<comment type="caution">
    <text evidence="10">The sequence shown here is derived from an EMBL/GenBank/DDBJ whole genome shotgun (WGS) entry which is preliminary data.</text>
</comment>
<evidence type="ECO:0000313" key="10">
    <source>
        <dbReference type="EMBL" id="GGD69929.1"/>
    </source>
</evidence>
<dbReference type="EMBL" id="BMCM01000001">
    <property type="protein sequence ID" value="GGD69929.1"/>
    <property type="molecule type" value="Genomic_DNA"/>
</dbReference>
<evidence type="ECO:0000256" key="2">
    <source>
        <dbReference type="ARBA" id="ARBA00006739"/>
    </source>
</evidence>
<dbReference type="SUPFAM" id="SSF53448">
    <property type="entry name" value="Nucleotide-diphospho-sugar transferases"/>
    <property type="match status" value="1"/>
</dbReference>
<reference evidence="11" key="1">
    <citation type="journal article" date="2019" name="Int. J. Syst. Evol. Microbiol.">
        <title>The Global Catalogue of Microorganisms (GCM) 10K type strain sequencing project: providing services to taxonomists for standard genome sequencing and annotation.</title>
        <authorList>
            <consortium name="The Broad Institute Genomics Platform"/>
            <consortium name="The Broad Institute Genome Sequencing Center for Infectious Disease"/>
            <person name="Wu L."/>
            <person name="Ma J."/>
        </authorList>
    </citation>
    <scope>NUCLEOTIDE SEQUENCE [LARGE SCALE GENOMIC DNA]</scope>
    <source>
        <strain evidence="11">CCM 7640</strain>
    </source>
</reference>
<dbReference type="Pfam" id="PF00535">
    <property type="entry name" value="Glycos_transf_2"/>
    <property type="match status" value="1"/>
</dbReference>
<protein>
    <submittedName>
        <fullName evidence="10">Polysaccharide synthesis protein GtrA</fullName>
    </submittedName>
</protein>
<evidence type="ECO:0000256" key="5">
    <source>
        <dbReference type="ARBA" id="ARBA00023136"/>
    </source>
</evidence>
<keyword evidence="11" id="KW-1185">Reference proteome</keyword>
<evidence type="ECO:0000256" key="7">
    <source>
        <dbReference type="SAM" id="Phobius"/>
    </source>
</evidence>
<evidence type="ECO:0000256" key="1">
    <source>
        <dbReference type="ARBA" id="ARBA00004141"/>
    </source>
</evidence>
<dbReference type="InterPro" id="IPR001173">
    <property type="entry name" value="Glyco_trans_2-like"/>
</dbReference>
<dbReference type="CDD" id="cd04179">
    <property type="entry name" value="DPM_DPG-synthase_like"/>
    <property type="match status" value="1"/>
</dbReference>
<evidence type="ECO:0000259" key="9">
    <source>
        <dbReference type="Pfam" id="PF04138"/>
    </source>
</evidence>
<dbReference type="PANTHER" id="PTHR48090">
    <property type="entry name" value="UNDECAPRENYL-PHOSPHATE 4-DEOXY-4-FORMAMIDO-L-ARABINOSE TRANSFERASE-RELATED"/>
    <property type="match status" value="1"/>
</dbReference>
<organism evidence="10 11">
    <name type="scientific">Microbacterium murale</name>
    <dbReference type="NCBI Taxonomy" id="1081040"/>
    <lineage>
        <taxon>Bacteria</taxon>
        <taxon>Bacillati</taxon>
        <taxon>Actinomycetota</taxon>
        <taxon>Actinomycetes</taxon>
        <taxon>Micrococcales</taxon>
        <taxon>Microbacteriaceae</taxon>
        <taxon>Microbacterium</taxon>
    </lineage>
</organism>
<dbReference type="InterPro" id="IPR029044">
    <property type="entry name" value="Nucleotide-diphossugar_trans"/>
</dbReference>
<evidence type="ECO:0000256" key="6">
    <source>
        <dbReference type="SAM" id="MobiDB-lite"/>
    </source>
</evidence>
<dbReference type="RefSeq" id="WP_188435551.1">
    <property type="nucleotide sequence ID" value="NZ_BMCM01000001.1"/>
</dbReference>
<keyword evidence="4 7" id="KW-1133">Transmembrane helix</keyword>
<evidence type="ECO:0000259" key="8">
    <source>
        <dbReference type="Pfam" id="PF00535"/>
    </source>
</evidence>
<accession>A0ABQ1RHE6</accession>
<sequence length="376" mass="41197">MVILIPSYEPGTHLVPLVRRLHALRREATVVIVDDGSGPEYTGVFAEVATAGATVLHHAENRGKGAALKTGFAFIADRYPDEDIVTADADGQHTPVDILRIADELQSDADRGTAALVLGVRDLRGDVPLRSRFGNAVARGLFRAAAGWRASDTQTGLRGIPSSMSEWARTVPGERFEYEIEMLLRLRKSGLTAREVSIETVYLEQNASSHFRPVADSLRVTLPLLAFAGSSLIAFLADAATLLLLTASLPAGAVSLVVAIVIARIVSASLNFLINRRFVFQRRGRSDARHQAVRYVLLAVLLLASNIMWMEALTGFGMPLIAAKILTEAMLFLLSYQVQRQFVFEDFSAPKERLRKREGGSIRMDTATPHLERNPR</sequence>
<keyword evidence="5 7" id="KW-0472">Membrane</keyword>
<evidence type="ECO:0000256" key="3">
    <source>
        <dbReference type="ARBA" id="ARBA00022692"/>
    </source>
</evidence>
<feature type="transmembrane region" description="Helical" evidence="7">
    <location>
        <begin position="251"/>
        <end position="272"/>
    </location>
</feature>
<dbReference type="Gene3D" id="3.90.550.10">
    <property type="entry name" value="Spore Coat Polysaccharide Biosynthesis Protein SpsA, Chain A"/>
    <property type="match status" value="1"/>
</dbReference>
<dbReference type="Pfam" id="PF04138">
    <property type="entry name" value="GtrA_DPMS_TM"/>
    <property type="match status" value="1"/>
</dbReference>
<proteinExistence type="inferred from homology"/>
<keyword evidence="3 7" id="KW-0812">Transmembrane</keyword>
<feature type="region of interest" description="Disordered" evidence="6">
    <location>
        <begin position="355"/>
        <end position="376"/>
    </location>
</feature>
<dbReference type="InterPro" id="IPR007267">
    <property type="entry name" value="GtrA_DPMS_TM"/>
</dbReference>
<dbReference type="PANTHER" id="PTHR48090:SF6">
    <property type="entry name" value="SLR5056 PROTEIN"/>
    <property type="match status" value="1"/>
</dbReference>
<gene>
    <name evidence="10" type="ORF">GCM10007269_11400</name>
</gene>
<name>A0ABQ1RHE6_9MICO</name>
<evidence type="ECO:0000256" key="4">
    <source>
        <dbReference type="ARBA" id="ARBA00022989"/>
    </source>
</evidence>